<dbReference type="GO" id="GO:0006298">
    <property type="term" value="P:mismatch repair"/>
    <property type="evidence" value="ECO:0007669"/>
    <property type="project" value="UniProtKB-UniRule"/>
</dbReference>
<evidence type="ECO:0000256" key="4">
    <source>
        <dbReference type="ARBA" id="ARBA00022801"/>
    </source>
</evidence>
<dbReference type="EMBL" id="MHOO01000004">
    <property type="protein sequence ID" value="OGZ64542.1"/>
    <property type="molecule type" value="Genomic_DNA"/>
</dbReference>
<keyword evidence="5 6" id="KW-0234">DNA repair</keyword>
<comment type="function">
    <text evidence="6">May nick specific sequences that contain T:G mispairs resulting from m5C-deamination.</text>
</comment>
<dbReference type="PIRSF" id="PIRSF018267">
    <property type="entry name" value="VSR_endonuc"/>
    <property type="match status" value="1"/>
</dbReference>
<accession>A0A1G2HPS3</accession>
<evidence type="ECO:0000256" key="1">
    <source>
        <dbReference type="ARBA" id="ARBA00022722"/>
    </source>
</evidence>
<sequence>MTDTVSKKKRSEIMSRVKNRDSKIEILLRKRLWKEGIRYRKNANKYFGKPDIVLKRYKAVIFVDSCFWHGCKKHCRIPSIRKKYWVNKISRNKIRDKEVGKYYKKVDWRILRVWEHDIEKSFEKSFFEVLEFLKGK</sequence>
<gene>
    <name evidence="7" type="ORF">A2730_02505</name>
</gene>
<name>A0A1G2HPS3_9BACT</name>
<protein>
    <recommendedName>
        <fullName evidence="6">Very short patch repair endonuclease</fullName>
        <ecNumber evidence="6">3.1.-.-</ecNumber>
    </recommendedName>
</protein>
<keyword evidence="3 6" id="KW-0227">DNA damage</keyword>
<evidence type="ECO:0000313" key="7">
    <source>
        <dbReference type="EMBL" id="OGZ64542.1"/>
    </source>
</evidence>
<dbReference type="EC" id="3.1.-.-" evidence="6"/>
<reference evidence="7 8" key="1">
    <citation type="journal article" date="2016" name="Nat. Commun.">
        <title>Thousands of microbial genomes shed light on interconnected biogeochemical processes in an aquifer system.</title>
        <authorList>
            <person name="Anantharaman K."/>
            <person name="Brown C.T."/>
            <person name="Hug L.A."/>
            <person name="Sharon I."/>
            <person name="Castelle C.J."/>
            <person name="Probst A.J."/>
            <person name="Thomas B.C."/>
            <person name="Singh A."/>
            <person name="Wilkins M.J."/>
            <person name="Karaoz U."/>
            <person name="Brodie E.L."/>
            <person name="Williams K.H."/>
            <person name="Hubbard S.S."/>
            <person name="Banfield J.F."/>
        </authorList>
    </citation>
    <scope>NUCLEOTIDE SEQUENCE [LARGE SCALE GENOMIC DNA]</scope>
</reference>
<comment type="caution">
    <text evidence="7">The sequence shown here is derived from an EMBL/GenBank/DDBJ whole genome shotgun (WGS) entry which is preliminary data.</text>
</comment>
<dbReference type="NCBIfam" id="TIGR00632">
    <property type="entry name" value="vsr"/>
    <property type="match status" value="1"/>
</dbReference>
<keyword evidence="4 6" id="KW-0378">Hydrolase</keyword>
<evidence type="ECO:0000256" key="3">
    <source>
        <dbReference type="ARBA" id="ARBA00022763"/>
    </source>
</evidence>
<keyword evidence="1 6" id="KW-0540">Nuclease</keyword>
<evidence type="ECO:0000256" key="2">
    <source>
        <dbReference type="ARBA" id="ARBA00022759"/>
    </source>
</evidence>
<evidence type="ECO:0000256" key="6">
    <source>
        <dbReference type="PIRNR" id="PIRNR018267"/>
    </source>
</evidence>
<dbReference type="SUPFAM" id="SSF52980">
    <property type="entry name" value="Restriction endonuclease-like"/>
    <property type="match status" value="1"/>
</dbReference>
<organism evidence="7 8">
    <name type="scientific">Candidatus Staskawiczbacteria bacterium RIFCSPHIGHO2_01_FULL_39_25</name>
    <dbReference type="NCBI Taxonomy" id="1802202"/>
    <lineage>
        <taxon>Bacteria</taxon>
        <taxon>Candidatus Staskawicziibacteriota</taxon>
    </lineage>
</organism>
<comment type="similarity">
    <text evidence="6">Belongs to the vsr family.</text>
</comment>
<proteinExistence type="inferred from homology"/>
<dbReference type="Proteomes" id="UP000176855">
    <property type="component" value="Unassembled WGS sequence"/>
</dbReference>
<dbReference type="AlphaFoldDB" id="A0A1G2HPS3"/>
<dbReference type="GO" id="GO:0016787">
    <property type="term" value="F:hydrolase activity"/>
    <property type="evidence" value="ECO:0007669"/>
    <property type="project" value="UniProtKB-KW"/>
</dbReference>
<dbReference type="STRING" id="1802202.A2730_02505"/>
<dbReference type="InterPro" id="IPR004603">
    <property type="entry name" value="DNA_mismatch_endonuc_vsr"/>
</dbReference>
<dbReference type="Pfam" id="PF03852">
    <property type="entry name" value="Vsr"/>
    <property type="match status" value="1"/>
</dbReference>
<dbReference type="InterPro" id="IPR011335">
    <property type="entry name" value="Restrct_endonuc-II-like"/>
</dbReference>
<keyword evidence="2 6" id="KW-0255">Endonuclease</keyword>
<evidence type="ECO:0000313" key="8">
    <source>
        <dbReference type="Proteomes" id="UP000176855"/>
    </source>
</evidence>
<dbReference type="GO" id="GO:0004519">
    <property type="term" value="F:endonuclease activity"/>
    <property type="evidence" value="ECO:0007669"/>
    <property type="project" value="UniProtKB-KW"/>
</dbReference>
<dbReference type="CDD" id="cd00221">
    <property type="entry name" value="Vsr"/>
    <property type="match status" value="1"/>
</dbReference>
<dbReference type="Gene3D" id="3.40.960.10">
    <property type="entry name" value="VSR Endonuclease"/>
    <property type="match status" value="1"/>
</dbReference>
<evidence type="ECO:0000256" key="5">
    <source>
        <dbReference type="ARBA" id="ARBA00023204"/>
    </source>
</evidence>